<evidence type="ECO:0008006" key="5">
    <source>
        <dbReference type="Google" id="ProtNLM"/>
    </source>
</evidence>
<feature type="compositionally biased region" description="Basic and acidic residues" evidence="1">
    <location>
        <begin position="48"/>
        <end position="71"/>
    </location>
</feature>
<feature type="region of interest" description="Disordered" evidence="1">
    <location>
        <begin position="371"/>
        <end position="416"/>
    </location>
</feature>
<feature type="compositionally biased region" description="Gly residues" evidence="1">
    <location>
        <begin position="96"/>
        <end position="106"/>
    </location>
</feature>
<feature type="region of interest" description="Disordered" evidence="1">
    <location>
        <begin position="194"/>
        <end position="264"/>
    </location>
</feature>
<feature type="compositionally biased region" description="Low complexity" evidence="1">
    <location>
        <begin position="390"/>
        <end position="408"/>
    </location>
</feature>
<feature type="region of interest" description="Disordered" evidence="1">
    <location>
        <begin position="1"/>
        <end position="116"/>
    </location>
</feature>
<accession>A0ABM5TLC0</accession>
<dbReference type="EMBL" id="CP011497">
    <property type="protein sequence ID" value="AKJ11811.1"/>
    <property type="molecule type" value="Genomic_DNA"/>
</dbReference>
<name>A0ABM5TLC0_9ACTN</name>
<evidence type="ECO:0000313" key="4">
    <source>
        <dbReference type="Proteomes" id="UP000035366"/>
    </source>
</evidence>
<gene>
    <name evidence="3" type="ORF">ABB07_17730</name>
</gene>
<evidence type="ECO:0000256" key="2">
    <source>
        <dbReference type="SAM" id="Phobius"/>
    </source>
</evidence>
<feature type="compositionally biased region" description="Basic and acidic residues" evidence="1">
    <location>
        <begin position="237"/>
        <end position="248"/>
    </location>
</feature>
<feature type="compositionally biased region" description="Gly residues" evidence="1">
    <location>
        <begin position="72"/>
        <end position="87"/>
    </location>
</feature>
<feature type="compositionally biased region" description="Low complexity" evidence="1">
    <location>
        <begin position="199"/>
        <end position="209"/>
    </location>
</feature>
<feature type="compositionally biased region" description="Gly residues" evidence="1">
    <location>
        <begin position="249"/>
        <end position="258"/>
    </location>
</feature>
<feature type="compositionally biased region" description="Basic and acidic residues" evidence="1">
    <location>
        <begin position="10"/>
        <end position="37"/>
    </location>
</feature>
<evidence type="ECO:0000256" key="1">
    <source>
        <dbReference type="SAM" id="MobiDB-lite"/>
    </source>
</evidence>
<feature type="transmembrane region" description="Helical" evidence="2">
    <location>
        <begin position="168"/>
        <end position="187"/>
    </location>
</feature>
<organism evidence="3 4">
    <name type="scientific">Streptomyces incarnatus</name>
    <dbReference type="NCBI Taxonomy" id="665007"/>
    <lineage>
        <taxon>Bacteria</taxon>
        <taxon>Bacillati</taxon>
        <taxon>Actinomycetota</taxon>
        <taxon>Actinomycetes</taxon>
        <taxon>Kitasatosporales</taxon>
        <taxon>Streptomycetaceae</taxon>
        <taxon>Streptomyces</taxon>
    </lineage>
</organism>
<keyword evidence="4" id="KW-1185">Reference proteome</keyword>
<protein>
    <recommendedName>
        <fullName evidence="5">DUF4232 domain-containing protein</fullName>
    </recommendedName>
</protein>
<reference evidence="3 4" key="1">
    <citation type="journal article" date="2015" name="ISME J.">
        <title>Draft Genome Sequence of Streptomyces incarnatus NRRL8089, which Produces the Nucleoside Antibiotic Sinefungin.</title>
        <authorList>
            <person name="Oshima K."/>
            <person name="Hattori M."/>
            <person name="Shimizu H."/>
            <person name="Fukuda K."/>
            <person name="Nemoto M."/>
            <person name="Inagaki K."/>
            <person name="Tamura T."/>
        </authorList>
    </citation>
    <scope>NUCLEOTIDE SEQUENCE [LARGE SCALE GENOMIC DNA]</scope>
    <source>
        <strain evidence="3 4">NRRL 8089</strain>
    </source>
</reference>
<feature type="compositionally biased region" description="Gly residues" evidence="1">
    <location>
        <begin position="377"/>
        <end position="389"/>
    </location>
</feature>
<keyword evidence="2" id="KW-0472">Membrane</keyword>
<proteinExistence type="predicted"/>
<keyword evidence="2" id="KW-1133">Transmembrane helix</keyword>
<sequence>MSARAQGGDSDERHSHERHEPFAWHEPTRRDEQDHTQSHAGNGTVNHGPDEKGPEGLDQGPERRGNGHEGRGNGPEGRGEGPGGGGKGADRLGAASGDGRGAGQDGPGADPDGFDLGGLGADLDGLGTDELALRRMLHSAVDDIEPRTGTLDHLRRAVPARRARKRQAAVGMAAAALFIGTAIPALVHVTQSGGTDPNTAMAGQSSQAQGGTGQGSDKGGDPGGKKDTGSTSVKPGKSPDKPGTKGKDGGASGGGATGGANPSATVASNGVPLCTTAQLGSATGTADAPDSAGVVYGTFRVVNVSSTACTVAGAGTITPTALGAADQAKISTARHVAGDAATGLPDPSLEVTGLVLQPSAAYEEKFAFVPSETCPTTGGGTSTTGGSDTGGATPDPTPTASGGSTESAGTGGATTQLMTADGTAAGSVQITHTAQGGSPSATATVAGECAGTVIYTGVLAGA</sequence>
<keyword evidence="2" id="KW-0812">Transmembrane</keyword>
<dbReference type="Proteomes" id="UP000035366">
    <property type="component" value="Chromosome"/>
</dbReference>
<feature type="compositionally biased region" description="Basic and acidic residues" evidence="1">
    <location>
        <begin position="218"/>
        <end position="228"/>
    </location>
</feature>
<evidence type="ECO:0000313" key="3">
    <source>
        <dbReference type="EMBL" id="AKJ11811.1"/>
    </source>
</evidence>